<evidence type="ECO:0000313" key="8">
    <source>
        <dbReference type="Proteomes" id="UP001108089"/>
    </source>
</evidence>
<feature type="compositionally biased region" description="Low complexity" evidence="4">
    <location>
        <begin position="943"/>
        <end position="953"/>
    </location>
</feature>
<protein>
    <submittedName>
        <fullName evidence="7">Phage tail tape measure protein</fullName>
    </submittedName>
</protein>
<evidence type="ECO:0000256" key="3">
    <source>
        <dbReference type="SAM" id="Coils"/>
    </source>
</evidence>
<dbReference type="InterPro" id="IPR023346">
    <property type="entry name" value="Lysozyme-like_dom_sf"/>
</dbReference>
<proteinExistence type="inferred from homology"/>
<dbReference type="PANTHER" id="PTHR47372:SF11">
    <property type="entry name" value="RE19971P"/>
    <property type="match status" value="1"/>
</dbReference>
<accession>A0ABS9DMM9</accession>
<evidence type="ECO:0000259" key="6">
    <source>
        <dbReference type="Pfam" id="PF10145"/>
    </source>
</evidence>
<feature type="compositionally biased region" description="Basic and acidic residues" evidence="4">
    <location>
        <begin position="14"/>
        <end position="23"/>
    </location>
</feature>
<feature type="coiled-coil region" evidence="3">
    <location>
        <begin position="82"/>
        <end position="134"/>
    </location>
</feature>
<dbReference type="SUPFAM" id="SSF53955">
    <property type="entry name" value="Lysozyme-like"/>
    <property type="match status" value="1"/>
</dbReference>
<feature type="domain" description="Phage tail tape measure protein" evidence="6">
    <location>
        <begin position="249"/>
        <end position="447"/>
    </location>
</feature>
<evidence type="ECO:0000256" key="4">
    <source>
        <dbReference type="SAM" id="MobiDB-lite"/>
    </source>
</evidence>
<dbReference type="InterPro" id="IPR010618">
    <property type="entry name" value="RPF"/>
</dbReference>
<sequence>MRQSKQGLDQMGKAADDSAEKVRQSALKSANAYERVRTEVDKAGSASRAAAQKLTDATERAKLAADRHADAVKKYGTESDQAVRASKRLSDANKEIERAHKAAERAADQYTVKQKQAANAAQRAAQEMRRAGEEIDTAMPDGSKLDGFMDKLGQLGDAGSNAGAQFGGSFMAGFAPKVASIGSKGGPIGAAIAGVAVVGLAAGALLAKSIADGAKRQEDQNLIQAQLGLDEETAARLGRAASEAYMGNFGDSVQENMDTIAAAMQTGLVPRDASQAELQTINEQLATAAKTMKTDIPETARAAGQAIKTGLVKDGTEAMDLLVTASQNGLNISDDLLDTVNEYSTQWRKVGIDGETALGLIAQATRNGARDTDVAADAIKEFTVRATDGSKSTADALQGLGLNVGDITSQLAQGGEGARNGLDTILDKLREMPPSVEKNQIAAALFGTQWENLGEAFDHFDLSGARDELGQTAGATQRAADVMASGPGAAMQQARRTLEEATTGIKQDMAEAFGPIAADIADGIADNKDELVAFFADIVSAALDFGIAMGNTAAGFLHVWGTATGGIGDMVGQLVESIGSGMSIIGGLISHIPGLDGIGKGLESAGHKARGMGEAISNMGESAHGAANYIADELVPGMANARDRASEAGDEARATAAGMDILTASVIGIPDEKTILINDNSPETKAHLEELGFKVTTLPDGTVRVTADTAQGERTMDEFINRPRTAKVVVYAVDENGNSVTTNSAFGQGLGVLKNADGGIDGSMPDQAMIQTPRGRRGLIQWAEPETQGEAFIPLAPGKRTRSTSILSEVADRFGYRLASFADGGVTTPGLTTTEQQSMWNQLSGQFPDAVMSSGTRTIQTEGHADYHNAGKAIDITGSNMGAIAAWIAQTYPDSLELIHSPFNHNIKDGRNVGDGVAFYGADQMAAHADHVHWALGRQATPAAAPAAAPGPAISTVPLTQNPDGSWTSPDPAWAHLIERESGGNPAIVQGIQDANSGGNEASGLFQIAKGTWSGYGGTEFAPTAGQATPEQQAEVAARIFNAEGGSPWGSGMPGREDDAGLRAGLTTQSFPAPGNGPAATAPAGVQQVYVVGGRLDGATPATDTQNVAVADSPNLPKTDEVVVTTPLMRGRDPITLSPNAPNMRRFANGGIEDHTAQMVRPGDYRLWGEPETGGESYIPHARSKRPESLKIWAKTGRILGVRGFASGGFGGYTADTRDASAPQNLYDLLSLGAGLGFAGASIAGPYIGMARSGNWTLGDLAPTVSTSANDIPGLTDATREQTDALLDMLSKILQATKDGKTVVIRDDGPSNASISLTRSGR</sequence>
<comment type="caution">
    <text evidence="7">The sequence shown here is derived from an EMBL/GenBank/DDBJ whole genome shotgun (WGS) entry which is preliminary data.</text>
</comment>
<dbReference type="EMBL" id="JAKGCU010000009">
    <property type="protein sequence ID" value="MCF3939078.1"/>
    <property type="molecule type" value="Genomic_DNA"/>
</dbReference>
<dbReference type="Gene3D" id="1.10.530.10">
    <property type="match status" value="1"/>
</dbReference>
<reference evidence="7" key="1">
    <citation type="submission" date="2022-01" db="EMBL/GenBank/DDBJ databases">
        <title>Gordonia xiamenensis sp. nov., isolated from surface seawater in Xiamen.</title>
        <authorList>
            <person name="He Y.F."/>
        </authorList>
    </citation>
    <scope>NUCLEOTIDE SEQUENCE</scope>
    <source>
        <strain evidence="7">GW1C4-4</strain>
    </source>
</reference>
<dbReference type="Pfam" id="PF06737">
    <property type="entry name" value="Transglycosylas"/>
    <property type="match status" value="1"/>
</dbReference>
<evidence type="ECO:0000313" key="7">
    <source>
        <dbReference type="EMBL" id="MCF3939078.1"/>
    </source>
</evidence>
<dbReference type="Pfam" id="PF10145">
    <property type="entry name" value="PhageMin_Tail"/>
    <property type="match status" value="1"/>
</dbReference>
<feature type="region of interest" description="Disordered" evidence="4">
    <location>
        <begin position="1"/>
        <end position="32"/>
    </location>
</feature>
<keyword evidence="8" id="KW-1185">Reference proteome</keyword>
<feature type="domain" description="Resuscitation-promoting factor core lysozyme-like" evidence="5">
    <location>
        <begin position="971"/>
        <end position="1050"/>
    </location>
</feature>
<organism evidence="7 8">
    <name type="scientific">Gordonia tangerina</name>
    <dbReference type="NCBI Taxonomy" id="2911060"/>
    <lineage>
        <taxon>Bacteria</taxon>
        <taxon>Bacillati</taxon>
        <taxon>Actinomycetota</taxon>
        <taxon>Actinomycetes</taxon>
        <taxon>Mycobacteriales</taxon>
        <taxon>Gordoniaceae</taxon>
        <taxon>Gordonia</taxon>
    </lineage>
</organism>
<evidence type="ECO:0000256" key="2">
    <source>
        <dbReference type="ARBA" id="ARBA00022801"/>
    </source>
</evidence>
<evidence type="ECO:0000259" key="5">
    <source>
        <dbReference type="Pfam" id="PF06737"/>
    </source>
</evidence>
<comment type="similarity">
    <text evidence="1">Belongs to the transglycosylase family. Rpf subfamily.</text>
</comment>
<dbReference type="PANTHER" id="PTHR47372">
    <property type="entry name" value="DAUER UP-REGULATED-RELATED"/>
    <property type="match status" value="1"/>
</dbReference>
<keyword evidence="2" id="KW-0378">Hydrolase</keyword>
<dbReference type="InterPro" id="IPR010090">
    <property type="entry name" value="Phage_tape_meas"/>
</dbReference>
<keyword evidence="3" id="KW-0175">Coiled coil</keyword>
<name>A0ABS9DMM9_9ACTN</name>
<evidence type="ECO:0000256" key="1">
    <source>
        <dbReference type="ARBA" id="ARBA00010830"/>
    </source>
</evidence>
<feature type="compositionally biased region" description="Polar residues" evidence="4">
    <location>
        <begin position="957"/>
        <end position="969"/>
    </location>
</feature>
<gene>
    <name evidence="7" type="ORF">L1892_11900</name>
</gene>
<feature type="region of interest" description="Disordered" evidence="4">
    <location>
        <begin position="943"/>
        <end position="972"/>
    </location>
</feature>
<dbReference type="Proteomes" id="UP001108089">
    <property type="component" value="Unassembled WGS sequence"/>
</dbReference>